<comment type="caution">
    <text evidence="1">The sequence shown here is derived from an EMBL/GenBank/DDBJ whole genome shotgun (WGS) entry which is preliminary data.</text>
</comment>
<keyword evidence="2" id="KW-1185">Reference proteome</keyword>
<protein>
    <submittedName>
        <fullName evidence="1">Uncharacterized protein</fullName>
    </submittedName>
</protein>
<sequence>MPGIETTPEQRHLSAARSRDLWRHPDRLHVTVQYFGKDVSRQEAEQLVGKSFPVKAAERAAG</sequence>
<accession>A0AA36HMG4</accession>
<evidence type="ECO:0000313" key="1">
    <source>
        <dbReference type="EMBL" id="CAJ1370908.1"/>
    </source>
</evidence>
<evidence type="ECO:0000313" key="2">
    <source>
        <dbReference type="Proteomes" id="UP001178507"/>
    </source>
</evidence>
<dbReference type="Proteomes" id="UP001178507">
    <property type="component" value="Unassembled WGS sequence"/>
</dbReference>
<dbReference type="AlphaFoldDB" id="A0AA36HMG4"/>
<dbReference type="EMBL" id="CAUJNA010000043">
    <property type="protein sequence ID" value="CAJ1370908.1"/>
    <property type="molecule type" value="Genomic_DNA"/>
</dbReference>
<gene>
    <name evidence="1" type="ORF">EVOR1521_LOCUS1368</name>
</gene>
<name>A0AA36HMG4_9DINO</name>
<organism evidence="1 2">
    <name type="scientific">Effrenium voratum</name>
    <dbReference type="NCBI Taxonomy" id="2562239"/>
    <lineage>
        <taxon>Eukaryota</taxon>
        <taxon>Sar</taxon>
        <taxon>Alveolata</taxon>
        <taxon>Dinophyceae</taxon>
        <taxon>Suessiales</taxon>
        <taxon>Symbiodiniaceae</taxon>
        <taxon>Effrenium</taxon>
    </lineage>
</organism>
<proteinExistence type="predicted"/>
<reference evidence="1" key="1">
    <citation type="submission" date="2023-08" db="EMBL/GenBank/DDBJ databases">
        <authorList>
            <person name="Chen Y."/>
            <person name="Shah S."/>
            <person name="Dougan E. K."/>
            <person name="Thang M."/>
            <person name="Chan C."/>
        </authorList>
    </citation>
    <scope>NUCLEOTIDE SEQUENCE</scope>
</reference>